<comment type="similarity">
    <text evidence="1">Belongs to the SdhE FAD assembly factor family.</text>
</comment>
<evidence type="ECO:0000256" key="1">
    <source>
        <dbReference type="ARBA" id="ARBA00008571"/>
    </source>
</evidence>
<keyword evidence="3" id="KW-0143">Chaperone</keyword>
<dbReference type="Proteomes" id="UP000239326">
    <property type="component" value="Chromosome"/>
</dbReference>
<dbReference type="EMBL" id="CP027669">
    <property type="protein sequence ID" value="AVO43251.1"/>
    <property type="molecule type" value="Genomic_DNA"/>
</dbReference>
<evidence type="ECO:0000313" key="5">
    <source>
        <dbReference type="Proteomes" id="UP000239326"/>
    </source>
</evidence>
<name>A0A2S0N5L3_9BURK</name>
<sequence length="103" mass="11407">MQAFPASHPSPVLDARALSKLHWRCRRGLLENDLFIEQFFLRHEGELTVFHAEGMGALMDLADNDLLDLLLRRKEPSGALDLPAVHTVLGMLRDSGAIPAHGV</sequence>
<dbReference type="SUPFAM" id="SSF109910">
    <property type="entry name" value="YgfY-like"/>
    <property type="match status" value="1"/>
</dbReference>
<dbReference type="Pfam" id="PF03937">
    <property type="entry name" value="Sdh5"/>
    <property type="match status" value="1"/>
</dbReference>
<reference evidence="4 5" key="1">
    <citation type="submission" date="2018-03" db="EMBL/GenBank/DDBJ databases">
        <title>Genome sequencing of Simplicispira sp.</title>
        <authorList>
            <person name="Kim S.-J."/>
            <person name="Heo J."/>
            <person name="Kwon S.-W."/>
        </authorList>
    </citation>
    <scope>NUCLEOTIDE SEQUENCE [LARGE SCALE GENOMIC DNA]</scope>
    <source>
        <strain evidence="4 5">SC1-8</strain>
    </source>
</reference>
<dbReference type="OrthoDB" id="9180899at2"/>
<accession>A0A2S0N5L3</accession>
<gene>
    <name evidence="4" type="ORF">C6571_12555</name>
</gene>
<dbReference type="InterPro" id="IPR036714">
    <property type="entry name" value="SDH_sf"/>
</dbReference>
<dbReference type="AlphaFoldDB" id="A0A2S0N5L3"/>
<dbReference type="KEGG" id="simp:C6571_12555"/>
<organism evidence="4 5">
    <name type="scientific">Simplicispira suum</name>
    <dbReference type="NCBI Taxonomy" id="2109915"/>
    <lineage>
        <taxon>Bacteria</taxon>
        <taxon>Pseudomonadati</taxon>
        <taxon>Pseudomonadota</taxon>
        <taxon>Betaproteobacteria</taxon>
        <taxon>Burkholderiales</taxon>
        <taxon>Comamonadaceae</taxon>
        <taxon>Simplicispira</taxon>
    </lineage>
</organism>
<proteinExistence type="inferred from homology"/>
<evidence type="ECO:0000256" key="2">
    <source>
        <dbReference type="ARBA" id="ARBA00019418"/>
    </source>
</evidence>
<evidence type="ECO:0000313" key="4">
    <source>
        <dbReference type="EMBL" id="AVO43251.1"/>
    </source>
</evidence>
<keyword evidence="5" id="KW-1185">Reference proteome</keyword>
<dbReference type="InterPro" id="IPR005631">
    <property type="entry name" value="SDH"/>
</dbReference>
<dbReference type="Gene3D" id="1.10.150.250">
    <property type="entry name" value="Flavinator of succinate dehydrogenase"/>
    <property type="match status" value="1"/>
</dbReference>
<evidence type="ECO:0000256" key="3">
    <source>
        <dbReference type="ARBA" id="ARBA00023186"/>
    </source>
</evidence>
<protein>
    <recommendedName>
        <fullName evidence="2">FAD assembly factor SdhE</fullName>
    </recommendedName>
</protein>